<dbReference type="InterPro" id="IPR012876">
    <property type="entry name" value="DUF1677_pln"/>
</dbReference>
<protein>
    <recommendedName>
        <fullName evidence="4">DUF1677 family protein</fullName>
    </recommendedName>
</protein>
<accession>A0A835V4R3</accession>
<keyword evidence="3" id="KW-1185">Reference proteome</keyword>
<dbReference type="PANTHER" id="PTHR33108">
    <property type="entry name" value="OS01G0745000 PROTEIN"/>
    <property type="match status" value="1"/>
</dbReference>
<name>A0A835V4R3_VANPL</name>
<comment type="caution">
    <text evidence="2">The sequence shown here is derived from an EMBL/GenBank/DDBJ whole genome shotgun (WGS) entry which is preliminary data.</text>
</comment>
<dbReference type="Pfam" id="PF07911">
    <property type="entry name" value="DUF1677"/>
    <property type="match status" value="1"/>
</dbReference>
<sequence length="194" mass="21090">MAPCGETHASGGASSKGGHAGKKPQRTQQPQQADGLQRAMSDLSLQLNRGGLQRDAGKLPPISEVENANCECCGMSEECTPEYIRRVRARFCGRWICGLCSEAVKEEMQKKEGKEEEALHAHMALCSRFNKFGRTHPVLFQAEAMRDILRKCSSSPKDGGRLVAGKKGGITRTSSCIPAITKETNGRARSLLMN</sequence>
<proteinExistence type="predicted"/>
<dbReference type="PANTHER" id="PTHR33108:SF51">
    <property type="entry name" value="DUF1677 FAMILY PROTEIN (DUF1677)"/>
    <property type="match status" value="1"/>
</dbReference>
<dbReference type="AlphaFoldDB" id="A0A835V4R3"/>
<dbReference type="Proteomes" id="UP000636800">
    <property type="component" value="Unassembled WGS sequence"/>
</dbReference>
<dbReference type="OrthoDB" id="627829at2759"/>
<feature type="compositionally biased region" description="Low complexity" evidence="1">
    <location>
        <begin position="8"/>
        <end position="17"/>
    </location>
</feature>
<dbReference type="EMBL" id="JADCNL010000004">
    <property type="protein sequence ID" value="KAG0484628.1"/>
    <property type="molecule type" value="Genomic_DNA"/>
</dbReference>
<evidence type="ECO:0000256" key="1">
    <source>
        <dbReference type="SAM" id="MobiDB-lite"/>
    </source>
</evidence>
<reference evidence="2 3" key="1">
    <citation type="journal article" date="2020" name="Nat. Food">
        <title>A phased Vanilla planifolia genome enables genetic improvement of flavour and production.</title>
        <authorList>
            <person name="Hasing T."/>
            <person name="Tang H."/>
            <person name="Brym M."/>
            <person name="Khazi F."/>
            <person name="Huang T."/>
            <person name="Chambers A.H."/>
        </authorList>
    </citation>
    <scope>NUCLEOTIDE SEQUENCE [LARGE SCALE GENOMIC DNA]</scope>
    <source>
        <tissue evidence="2">Leaf</tissue>
    </source>
</reference>
<evidence type="ECO:0008006" key="4">
    <source>
        <dbReference type="Google" id="ProtNLM"/>
    </source>
</evidence>
<organism evidence="2 3">
    <name type="scientific">Vanilla planifolia</name>
    <name type="common">Vanilla</name>
    <dbReference type="NCBI Taxonomy" id="51239"/>
    <lineage>
        <taxon>Eukaryota</taxon>
        <taxon>Viridiplantae</taxon>
        <taxon>Streptophyta</taxon>
        <taxon>Embryophyta</taxon>
        <taxon>Tracheophyta</taxon>
        <taxon>Spermatophyta</taxon>
        <taxon>Magnoliopsida</taxon>
        <taxon>Liliopsida</taxon>
        <taxon>Asparagales</taxon>
        <taxon>Orchidaceae</taxon>
        <taxon>Vanilloideae</taxon>
        <taxon>Vanilleae</taxon>
        <taxon>Vanilla</taxon>
    </lineage>
</organism>
<evidence type="ECO:0000313" key="2">
    <source>
        <dbReference type="EMBL" id="KAG0484628.1"/>
    </source>
</evidence>
<gene>
    <name evidence="2" type="ORF">HPP92_008707</name>
</gene>
<feature type="region of interest" description="Disordered" evidence="1">
    <location>
        <begin position="1"/>
        <end position="37"/>
    </location>
</feature>
<evidence type="ECO:0000313" key="3">
    <source>
        <dbReference type="Proteomes" id="UP000636800"/>
    </source>
</evidence>